<protein>
    <submittedName>
        <fullName evidence="1">Uncharacterized protein</fullName>
    </submittedName>
</protein>
<dbReference type="EMBL" id="CP127162">
    <property type="protein sequence ID" value="WIV17194.1"/>
    <property type="molecule type" value="Genomic_DNA"/>
</dbReference>
<keyword evidence="2" id="KW-1185">Reference proteome</keyword>
<accession>A0ABY8WWZ0</accession>
<evidence type="ECO:0000313" key="1">
    <source>
        <dbReference type="EMBL" id="WIV17194.1"/>
    </source>
</evidence>
<dbReference type="RefSeq" id="WP_285741326.1">
    <property type="nucleotide sequence ID" value="NZ_CP127162.1"/>
</dbReference>
<reference evidence="1 2" key="1">
    <citation type="submission" date="2023-06" db="EMBL/GenBank/DDBJ databases">
        <title>Paenibacillus polygonum sp. nov., an endophytic bacterium, isolated from Polygonum lapathifolium L. in Nanji Wetland National Nature Reserve, South of Poyang Lake, Jiangxi Province, China.</title>
        <authorList>
            <person name="Yu Z."/>
        </authorList>
    </citation>
    <scope>NUCLEOTIDE SEQUENCE [LARGE SCALE GENOMIC DNA]</scope>
    <source>
        <strain evidence="1 2">C31</strain>
    </source>
</reference>
<dbReference type="Proteomes" id="UP001236415">
    <property type="component" value="Chromosome"/>
</dbReference>
<proteinExistence type="predicted"/>
<gene>
    <name evidence="1" type="ORF">QPK24_12090</name>
</gene>
<sequence>MSDSREDAQVVNRAMEAGKMYFKDKYDLNVEFTRHKFNPPDLGTDVGLYGHLTEDTDTEVFLLINYETFEVVTVGVPEELIE</sequence>
<organism evidence="1 2">
    <name type="scientific">Paenibacillus polygoni</name>
    <dbReference type="NCBI Taxonomy" id="3050112"/>
    <lineage>
        <taxon>Bacteria</taxon>
        <taxon>Bacillati</taxon>
        <taxon>Bacillota</taxon>
        <taxon>Bacilli</taxon>
        <taxon>Bacillales</taxon>
        <taxon>Paenibacillaceae</taxon>
        <taxon>Paenibacillus</taxon>
    </lineage>
</organism>
<name>A0ABY8WWZ0_9BACL</name>
<evidence type="ECO:0000313" key="2">
    <source>
        <dbReference type="Proteomes" id="UP001236415"/>
    </source>
</evidence>